<dbReference type="GeneID" id="8242177"/>
<feature type="region of interest" description="Disordered" evidence="1">
    <location>
        <begin position="397"/>
        <end position="471"/>
    </location>
</feature>
<keyword evidence="2" id="KW-0472">Membrane</keyword>
<name>C1E1Y1_MICCC</name>
<gene>
    <name evidence="3" type="ORF">MICPUN_57038</name>
</gene>
<keyword evidence="2" id="KW-1133">Transmembrane helix</keyword>
<evidence type="ECO:0000313" key="4">
    <source>
        <dbReference type="Proteomes" id="UP000002009"/>
    </source>
</evidence>
<feature type="transmembrane region" description="Helical" evidence="2">
    <location>
        <begin position="128"/>
        <end position="146"/>
    </location>
</feature>
<organism evidence="3 4">
    <name type="scientific">Micromonas commoda (strain RCC299 / NOUM17 / CCMP2709)</name>
    <name type="common">Picoplanktonic green alga</name>
    <dbReference type="NCBI Taxonomy" id="296587"/>
    <lineage>
        <taxon>Eukaryota</taxon>
        <taxon>Viridiplantae</taxon>
        <taxon>Chlorophyta</taxon>
        <taxon>Mamiellophyceae</taxon>
        <taxon>Mamiellales</taxon>
        <taxon>Mamiellaceae</taxon>
        <taxon>Micromonas</taxon>
    </lineage>
</organism>
<dbReference type="OMA" id="PQERSSC"/>
<dbReference type="InParanoid" id="C1E1Y1"/>
<feature type="compositionally biased region" description="Basic and acidic residues" evidence="1">
    <location>
        <begin position="324"/>
        <end position="346"/>
    </location>
</feature>
<sequence length="471" mass="50377">MAHPAIASLGAGASSVVSSSARVARRQRAPVRVSGSASDRRAARVGESERARQRRGRGIEAVAASTGVKVDRFGASVAADFPPRFERPSSPSCSVGLELDEDFLDARDDAPDENEVTTTRQCLDSRKVALGSLALFVLVGGVAAIHPDPALAREVTLELPDFDIPDFEVPDIPTTPMEFLEVVTTNPYAAVAASVAAYLVIPKAAELLVKYVLVPALVLLVAYEASQNPDETIALVASAINQARDHPTVTSGIILAILALVLSPYILVAAGVGLIVSGVQLLPEQLKPVLPAPVREIETQIEELQRAVDPGVKRARALGSQAKARGEKLRQEADAQKARLEAERDRRLREQAEAAAQRIEDTRAALVAPVVTAQKAAEEAAKETLERAQDVTEAVAEAGEGAGQTVKCTSYPTPQERSSCVDRQREERRQRESKRTEELREKASRLRANSAERERPVPDVGKALLGSGESS</sequence>
<feature type="region of interest" description="Disordered" evidence="1">
    <location>
        <begin position="1"/>
        <end position="58"/>
    </location>
</feature>
<dbReference type="OrthoDB" id="10635045at2759"/>
<accession>C1E1Y1</accession>
<keyword evidence="2" id="KW-0812">Transmembrane</keyword>
<reference evidence="3 4" key="1">
    <citation type="journal article" date="2009" name="Science">
        <title>Green evolution and dynamic adaptations revealed by genomes of the marine picoeukaryotes Micromonas.</title>
        <authorList>
            <person name="Worden A.Z."/>
            <person name="Lee J.H."/>
            <person name="Mock T."/>
            <person name="Rouze P."/>
            <person name="Simmons M.P."/>
            <person name="Aerts A.L."/>
            <person name="Allen A.E."/>
            <person name="Cuvelier M.L."/>
            <person name="Derelle E."/>
            <person name="Everett M.V."/>
            <person name="Foulon E."/>
            <person name="Grimwood J."/>
            <person name="Gundlach H."/>
            <person name="Henrissat B."/>
            <person name="Napoli C."/>
            <person name="McDonald S.M."/>
            <person name="Parker M.S."/>
            <person name="Rombauts S."/>
            <person name="Salamov A."/>
            <person name="Von Dassow P."/>
            <person name="Badger J.H."/>
            <person name="Coutinho P.M."/>
            <person name="Demir E."/>
            <person name="Dubchak I."/>
            <person name="Gentemann C."/>
            <person name="Eikrem W."/>
            <person name="Gready J.E."/>
            <person name="John U."/>
            <person name="Lanier W."/>
            <person name="Lindquist E.A."/>
            <person name="Lucas S."/>
            <person name="Mayer K.F."/>
            <person name="Moreau H."/>
            <person name="Not F."/>
            <person name="Otillar R."/>
            <person name="Panaud O."/>
            <person name="Pangilinan J."/>
            <person name="Paulsen I."/>
            <person name="Piegu B."/>
            <person name="Poliakov A."/>
            <person name="Robbens S."/>
            <person name="Schmutz J."/>
            <person name="Toulza E."/>
            <person name="Wyss T."/>
            <person name="Zelensky A."/>
            <person name="Zhou K."/>
            <person name="Armbrust E.V."/>
            <person name="Bhattacharya D."/>
            <person name="Goodenough U.W."/>
            <person name="Van de Peer Y."/>
            <person name="Grigoriev I.V."/>
        </authorList>
    </citation>
    <scope>NUCLEOTIDE SEQUENCE [LARGE SCALE GENOMIC DNA]</scope>
    <source>
        <strain evidence="4">RCC299 / NOUM17</strain>
    </source>
</reference>
<proteinExistence type="predicted"/>
<feature type="compositionally biased region" description="Basic and acidic residues" evidence="1">
    <location>
        <begin position="38"/>
        <end position="51"/>
    </location>
</feature>
<feature type="region of interest" description="Disordered" evidence="1">
    <location>
        <begin position="319"/>
        <end position="346"/>
    </location>
</feature>
<evidence type="ECO:0000256" key="2">
    <source>
        <dbReference type="SAM" id="Phobius"/>
    </source>
</evidence>
<feature type="compositionally biased region" description="Low complexity" evidence="1">
    <location>
        <begin position="1"/>
        <end position="22"/>
    </location>
</feature>
<dbReference type="AlphaFoldDB" id="C1E1Y1"/>
<feature type="compositionally biased region" description="Polar residues" evidence="1">
    <location>
        <begin position="406"/>
        <end position="418"/>
    </location>
</feature>
<dbReference type="Proteomes" id="UP000002009">
    <property type="component" value="Chromosome 3"/>
</dbReference>
<keyword evidence="4" id="KW-1185">Reference proteome</keyword>
<dbReference type="EMBL" id="CP001324">
    <property type="protein sequence ID" value="ACO61821.1"/>
    <property type="molecule type" value="Genomic_DNA"/>
</dbReference>
<feature type="compositionally biased region" description="Basic and acidic residues" evidence="1">
    <location>
        <begin position="419"/>
        <end position="457"/>
    </location>
</feature>
<evidence type="ECO:0000313" key="3">
    <source>
        <dbReference type="EMBL" id="ACO61821.1"/>
    </source>
</evidence>
<feature type="transmembrane region" description="Helical" evidence="2">
    <location>
        <begin position="253"/>
        <end position="276"/>
    </location>
</feature>
<feature type="transmembrane region" description="Helical" evidence="2">
    <location>
        <begin position="185"/>
        <end position="201"/>
    </location>
</feature>
<protein>
    <submittedName>
        <fullName evidence="3">Uncharacterized protein</fullName>
    </submittedName>
</protein>
<evidence type="ECO:0000256" key="1">
    <source>
        <dbReference type="SAM" id="MobiDB-lite"/>
    </source>
</evidence>
<dbReference type="RefSeq" id="XP_002500563.1">
    <property type="nucleotide sequence ID" value="XM_002500517.1"/>
</dbReference>
<dbReference type="KEGG" id="mis:MICPUN_57038"/>